<organism evidence="7 8">
    <name type="scientific">Tetradesmus obliquus</name>
    <name type="common">Green alga</name>
    <name type="synonym">Acutodesmus obliquus</name>
    <dbReference type="NCBI Taxonomy" id="3088"/>
    <lineage>
        <taxon>Eukaryota</taxon>
        <taxon>Viridiplantae</taxon>
        <taxon>Chlorophyta</taxon>
        <taxon>core chlorophytes</taxon>
        <taxon>Chlorophyceae</taxon>
        <taxon>CS clade</taxon>
        <taxon>Sphaeropleales</taxon>
        <taxon>Scenedesmaceae</taxon>
        <taxon>Tetradesmus</taxon>
    </lineage>
</organism>
<evidence type="ECO:0000256" key="6">
    <source>
        <dbReference type="ARBA" id="ARBA00049534"/>
    </source>
</evidence>
<comment type="catalytic activity">
    <reaction evidence="6">
        <text>L-glutamine + H2O = L-glutamate + NH4(+)</text>
        <dbReference type="Rhea" id="RHEA:15889"/>
        <dbReference type="ChEBI" id="CHEBI:15377"/>
        <dbReference type="ChEBI" id="CHEBI:28938"/>
        <dbReference type="ChEBI" id="CHEBI:29985"/>
        <dbReference type="ChEBI" id="CHEBI:58359"/>
        <dbReference type="EC" id="3.5.1.2"/>
    </reaction>
</comment>
<dbReference type="PIRSF" id="PIRSF005639">
    <property type="entry name" value="Glut_amidoT_SNO"/>
    <property type="match status" value="1"/>
</dbReference>
<gene>
    <name evidence="7" type="ORF">OEZ85_004428</name>
</gene>
<dbReference type="Gene3D" id="3.40.50.880">
    <property type="match status" value="1"/>
</dbReference>
<dbReference type="InterPro" id="IPR021196">
    <property type="entry name" value="PdxT/SNO_CS"/>
</dbReference>
<dbReference type="Pfam" id="PF01174">
    <property type="entry name" value="SNO"/>
    <property type="match status" value="1"/>
</dbReference>
<dbReference type="SUPFAM" id="SSF52317">
    <property type="entry name" value="Class I glutamine amidotransferase-like"/>
    <property type="match status" value="1"/>
</dbReference>
<dbReference type="InterPro" id="IPR029062">
    <property type="entry name" value="Class_I_gatase-like"/>
</dbReference>
<evidence type="ECO:0000256" key="5">
    <source>
        <dbReference type="ARBA" id="ARBA00023239"/>
    </source>
</evidence>
<dbReference type="PROSITE" id="PS51130">
    <property type="entry name" value="PDXT_SNO_2"/>
    <property type="match status" value="1"/>
</dbReference>
<reference evidence="7 8" key="1">
    <citation type="submission" date="2023-05" db="EMBL/GenBank/DDBJ databases">
        <title>A 100% complete, gapless, phased diploid assembly of the Scenedesmus obliquus UTEX 3031 genome.</title>
        <authorList>
            <person name="Biondi T.C."/>
            <person name="Hanschen E.R."/>
            <person name="Kwon T."/>
            <person name="Eng W."/>
            <person name="Kruse C.P.S."/>
            <person name="Koehler S.I."/>
            <person name="Kunde Y."/>
            <person name="Gleasner C.D."/>
            <person name="You Mak K.T."/>
            <person name="Polle J."/>
            <person name="Hovde B.T."/>
            <person name="Starkenburg S.R."/>
        </authorList>
    </citation>
    <scope>NUCLEOTIDE SEQUENCE [LARGE SCALE GENOMIC DNA]</scope>
    <source>
        <strain evidence="7 8">DOE0152z</strain>
    </source>
</reference>
<keyword evidence="3" id="KW-0378">Hydrolase</keyword>
<dbReference type="PANTHER" id="PTHR31559">
    <property type="entry name" value="PYRIDOXAL 5'-PHOSPHATE SYNTHASE SUBUNIT SNO"/>
    <property type="match status" value="1"/>
</dbReference>
<dbReference type="PANTHER" id="PTHR31559:SF0">
    <property type="entry name" value="PYRIDOXAL 5'-PHOSPHATE SYNTHASE SUBUNIT SNO1-RELATED"/>
    <property type="match status" value="1"/>
</dbReference>
<evidence type="ECO:0000256" key="3">
    <source>
        <dbReference type="ARBA" id="ARBA00022801"/>
    </source>
</evidence>
<protein>
    <recommendedName>
        <fullName evidence="2">glutaminase</fullName>
        <ecNumber evidence="2">3.5.1.2</ecNumber>
    </recommendedName>
</protein>
<name>A0ABY8ULU2_TETOB</name>
<dbReference type="EMBL" id="CP126221">
    <property type="protein sequence ID" value="WIA22085.1"/>
    <property type="molecule type" value="Genomic_DNA"/>
</dbReference>
<dbReference type="EC" id="3.5.1.2" evidence="2"/>
<dbReference type="Proteomes" id="UP001244341">
    <property type="component" value="Chromosome 14b"/>
</dbReference>
<evidence type="ECO:0000256" key="4">
    <source>
        <dbReference type="ARBA" id="ARBA00022962"/>
    </source>
</evidence>
<sequence>MTTTQPEAKPVRIGVLALQGSFREHMALLAQIPGVAVAEVRTKEELAGVAGLIIPGGESTTMALVAEKWGLIPELQGFAKAGKPVWGTCAGMIFLAERAEGMKKGGQALLGGLDICVSRNFFGAQINSFEAPLPAHQALTQYGGDDKFRAVFIRAPAVVEAGPQVEVLAEYQLRPEESAAQNGRSSVAVAVRQGPLLATAFHPELTKDLRWHQLFVDMVRQNKQDADDAAAAAALEQHQVKGTRPADLPVYGQAFLSRQ</sequence>
<accession>A0ABY8ULU2</accession>
<dbReference type="NCBIfam" id="TIGR03800">
    <property type="entry name" value="PLP_synth_Pdx2"/>
    <property type="match status" value="1"/>
</dbReference>
<dbReference type="PROSITE" id="PS01236">
    <property type="entry name" value="PDXT_SNO_1"/>
    <property type="match status" value="1"/>
</dbReference>
<evidence type="ECO:0000256" key="2">
    <source>
        <dbReference type="ARBA" id="ARBA00012918"/>
    </source>
</evidence>
<dbReference type="InterPro" id="IPR002161">
    <property type="entry name" value="PdxT/SNO"/>
</dbReference>
<evidence type="ECO:0000256" key="1">
    <source>
        <dbReference type="ARBA" id="ARBA00008345"/>
    </source>
</evidence>
<keyword evidence="8" id="KW-1185">Reference proteome</keyword>
<dbReference type="CDD" id="cd01749">
    <property type="entry name" value="GATase1_PB"/>
    <property type="match status" value="1"/>
</dbReference>
<evidence type="ECO:0000313" key="8">
    <source>
        <dbReference type="Proteomes" id="UP001244341"/>
    </source>
</evidence>
<proteinExistence type="inferred from homology"/>
<dbReference type="HAMAP" id="MF_01615">
    <property type="entry name" value="PdxT"/>
    <property type="match status" value="1"/>
</dbReference>
<evidence type="ECO:0000313" key="7">
    <source>
        <dbReference type="EMBL" id="WIA22085.1"/>
    </source>
</evidence>
<comment type="similarity">
    <text evidence="1">Belongs to the glutaminase PdxT/SNO family.</text>
</comment>
<keyword evidence="5" id="KW-0456">Lyase</keyword>
<keyword evidence="4" id="KW-0315">Glutamine amidotransferase</keyword>
<dbReference type="PROSITE" id="PS51273">
    <property type="entry name" value="GATASE_TYPE_1"/>
    <property type="match status" value="1"/>
</dbReference>